<feature type="domain" description="N-acetyltransferase" evidence="2">
    <location>
        <begin position="3"/>
        <end position="146"/>
    </location>
</feature>
<dbReference type="Gene3D" id="3.40.630.30">
    <property type="match status" value="1"/>
</dbReference>
<sequence>MPYNLRPAGVTDLPAVYRGELSYIRRWEPAHEQAWHLDVERHLTRWVTHMEQLTIAEADRQVVGYVLWLPEGEQAELCTLSVSDPYRRRGIGQALLAHYMNSSRQQGYVHHTLSVRADNPARHLYEQAGFVQTGVDAHGYLRYRRV</sequence>
<evidence type="ECO:0000256" key="1">
    <source>
        <dbReference type="ARBA" id="ARBA00022679"/>
    </source>
</evidence>
<dbReference type="SUPFAM" id="SSF55729">
    <property type="entry name" value="Acyl-CoA N-acyltransferases (Nat)"/>
    <property type="match status" value="1"/>
</dbReference>
<accession>A0ABX0YMB4</accession>
<organism evidence="3 4">
    <name type="scientific">Pseudomonas quercus</name>
    <dbReference type="NCBI Taxonomy" id="2722792"/>
    <lineage>
        <taxon>Bacteria</taxon>
        <taxon>Pseudomonadati</taxon>
        <taxon>Pseudomonadota</taxon>
        <taxon>Gammaproteobacteria</taxon>
        <taxon>Pseudomonadales</taxon>
        <taxon>Pseudomonadaceae</taxon>
        <taxon>Pseudomonas</taxon>
    </lineage>
</organism>
<protein>
    <submittedName>
        <fullName evidence="3">GNAT family N-acetyltransferase</fullName>
    </submittedName>
</protein>
<proteinExistence type="predicted"/>
<dbReference type="InterPro" id="IPR050769">
    <property type="entry name" value="NAT_camello-type"/>
</dbReference>
<evidence type="ECO:0000313" key="4">
    <source>
        <dbReference type="Proteomes" id="UP000746535"/>
    </source>
</evidence>
<dbReference type="EMBL" id="JAAVJI010000017">
    <property type="protein sequence ID" value="NJP03289.1"/>
    <property type="molecule type" value="Genomic_DNA"/>
</dbReference>
<dbReference type="PANTHER" id="PTHR13947:SF37">
    <property type="entry name" value="LD18367P"/>
    <property type="match status" value="1"/>
</dbReference>
<evidence type="ECO:0000259" key="2">
    <source>
        <dbReference type="PROSITE" id="PS51186"/>
    </source>
</evidence>
<dbReference type="Pfam" id="PF00583">
    <property type="entry name" value="Acetyltransf_1"/>
    <property type="match status" value="1"/>
</dbReference>
<gene>
    <name evidence="3" type="ORF">HBH25_20850</name>
</gene>
<dbReference type="PROSITE" id="PS51186">
    <property type="entry name" value="GNAT"/>
    <property type="match status" value="1"/>
</dbReference>
<evidence type="ECO:0000313" key="3">
    <source>
        <dbReference type="EMBL" id="NJP03289.1"/>
    </source>
</evidence>
<keyword evidence="4" id="KW-1185">Reference proteome</keyword>
<keyword evidence="1" id="KW-0808">Transferase</keyword>
<dbReference type="CDD" id="cd04301">
    <property type="entry name" value="NAT_SF"/>
    <property type="match status" value="1"/>
</dbReference>
<dbReference type="PANTHER" id="PTHR13947">
    <property type="entry name" value="GNAT FAMILY N-ACETYLTRANSFERASE"/>
    <property type="match status" value="1"/>
</dbReference>
<dbReference type="Proteomes" id="UP000746535">
    <property type="component" value="Unassembled WGS sequence"/>
</dbReference>
<dbReference type="InterPro" id="IPR000182">
    <property type="entry name" value="GNAT_dom"/>
</dbReference>
<dbReference type="RefSeq" id="WP_168085856.1">
    <property type="nucleotide sequence ID" value="NZ_JAAVJI010000017.1"/>
</dbReference>
<name>A0ABX0YMB4_9PSED</name>
<dbReference type="InterPro" id="IPR016181">
    <property type="entry name" value="Acyl_CoA_acyltransferase"/>
</dbReference>
<comment type="caution">
    <text evidence="3">The sequence shown here is derived from an EMBL/GenBank/DDBJ whole genome shotgun (WGS) entry which is preliminary data.</text>
</comment>
<reference evidence="3 4" key="1">
    <citation type="submission" date="2020-03" db="EMBL/GenBank/DDBJ databases">
        <authorList>
            <person name="Wang L."/>
            <person name="He N."/>
            <person name="Li Y."/>
            <person name="Fang Y."/>
            <person name="Zhang F."/>
        </authorList>
    </citation>
    <scope>NUCLEOTIDE SEQUENCE [LARGE SCALE GENOMIC DNA]</scope>
    <source>
        <strain evidence="4">hsmgli-8</strain>
    </source>
</reference>